<feature type="region of interest" description="Disordered" evidence="6">
    <location>
        <begin position="25"/>
        <end position="57"/>
    </location>
</feature>
<dbReference type="Gene3D" id="3.40.190.10">
    <property type="entry name" value="Periplasmic binding protein-like II"/>
    <property type="match status" value="2"/>
</dbReference>
<dbReference type="PROSITE" id="PS51257">
    <property type="entry name" value="PROKAR_LIPOPROTEIN"/>
    <property type="match status" value="1"/>
</dbReference>
<feature type="compositionally biased region" description="Low complexity" evidence="6">
    <location>
        <begin position="29"/>
        <end position="53"/>
    </location>
</feature>
<evidence type="ECO:0000313" key="8">
    <source>
        <dbReference type="EMBL" id="MEQ4483118.1"/>
    </source>
</evidence>
<name>A0ABV1KSP6_9BACL</name>
<sequence>MKRKVATMLLTVTMLAGLLLSACSKNEDPSPAASSSSSAPSSAASSESASPSADPNAQKVSIELMENGWANIPLSGDDPFKKWIDETFNVDFKLTSVPDADLESKLLVEFASGDGPDIIFAYNKNVIKKLNEQGMLLEDLTPYLDKVPTLAKSYSDQAKAFASSDGKMIGLPTLPDPGTQTWMIRKDWLDALSLQMPTNDQELLDVLRKFTNGDPDKNGKKDTYGISSAGGGGGLGEILFLESMYGQVGFHVENGKVVHSITNGTHKKFLDFLRTAQKEKLIDPDWLTQGWEQRKAQLFAGKIGSVYYPGVIVQESEGATGATGATVGWWDVMGVPKGSPEGGKDIPSQIARGMIAISKKAAEDPVKLDRIFQIIENSTFPNDGYWKMRWGKDVLPNRELKDVEGGAKYVNQTKEGVRLDNPGVDDYGTWIGTRSDMVLEGNNPDPGKTELKQQELDSKASKVERYPVYEGLINFDPQAAADTWKLQVEFDTKYVLGKTDDYDAFAKNWLNGGGQVLLDNATEQLSAMGLLK</sequence>
<evidence type="ECO:0000313" key="9">
    <source>
        <dbReference type="Proteomes" id="UP001493487"/>
    </source>
</evidence>
<feature type="signal peptide" evidence="7">
    <location>
        <begin position="1"/>
        <end position="24"/>
    </location>
</feature>
<dbReference type="PANTHER" id="PTHR43649">
    <property type="entry name" value="ARABINOSE-BINDING PROTEIN-RELATED"/>
    <property type="match status" value="1"/>
</dbReference>
<feature type="chain" id="PRO_5045924374" evidence="7">
    <location>
        <begin position="25"/>
        <end position="532"/>
    </location>
</feature>
<dbReference type="InterPro" id="IPR050490">
    <property type="entry name" value="Bact_solute-bd_prot1"/>
</dbReference>
<evidence type="ECO:0000256" key="3">
    <source>
        <dbReference type="ARBA" id="ARBA00023136"/>
    </source>
</evidence>
<keyword evidence="5" id="KW-0449">Lipoprotein</keyword>
<organism evidence="8 9">
    <name type="scientific">Cohnella silvisoli</name>
    <dbReference type="NCBI Taxonomy" id="2873699"/>
    <lineage>
        <taxon>Bacteria</taxon>
        <taxon>Bacillati</taxon>
        <taxon>Bacillota</taxon>
        <taxon>Bacilli</taxon>
        <taxon>Bacillales</taxon>
        <taxon>Paenibacillaceae</taxon>
        <taxon>Cohnella</taxon>
    </lineage>
</organism>
<dbReference type="InterPro" id="IPR006059">
    <property type="entry name" value="SBP"/>
</dbReference>
<keyword evidence="3" id="KW-0472">Membrane</keyword>
<gene>
    <name evidence="8" type="ORF">QJS35_11990</name>
</gene>
<dbReference type="Proteomes" id="UP001493487">
    <property type="component" value="Unassembled WGS sequence"/>
</dbReference>
<dbReference type="Pfam" id="PF01547">
    <property type="entry name" value="SBP_bac_1"/>
    <property type="match status" value="1"/>
</dbReference>
<dbReference type="EMBL" id="JASKHM010000006">
    <property type="protein sequence ID" value="MEQ4483118.1"/>
    <property type="molecule type" value="Genomic_DNA"/>
</dbReference>
<evidence type="ECO:0000256" key="6">
    <source>
        <dbReference type="SAM" id="MobiDB-lite"/>
    </source>
</evidence>
<dbReference type="RefSeq" id="WP_232184236.1">
    <property type="nucleotide sequence ID" value="NZ_JAIOAP010000002.1"/>
</dbReference>
<reference evidence="8 9" key="1">
    <citation type="journal article" date="2023" name="Genome Announc.">
        <title>Pan-Genome Analyses of the Genus Cohnella and Proposal of the Novel Species Cohnella silvisoli sp. nov., Isolated from Forest Soil.</title>
        <authorList>
            <person name="Wang C."/>
            <person name="Mao L."/>
            <person name="Bao G."/>
            <person name="Zhu H."/>
        </authorList>
    </citation>
    <scope>NUCLEOTIDE SEQUENCE [LARGE SCALE GENOMIC DNA]</scope>
    <source>
        <strain evidence="8 9">NL03-T5-1</strain>
    </source>
</reference>
<dbReference type="PANTHER" id="PTHR43649:SF33">
    <property type="entry name" value="POLYGALACTURONAN_RHAMNOGALACTURONAN-BINDING PROTEIN YTCQ"/>
    <property type="match status" value="1"/>
</dbReference>
<keyword evidence="1" id="KW-1003">Cell membrane</keyword>
<protein>
    <submittedName>
        <fullName evidence="8">Extracellular solute-binding protein</fullName>
    </submittedName>
</protein>
<evidence type="ECO:0000256" key="5">
    <source>
        <dbReference type="ARBA" id="ARBA00023288"/>
    </source>
</evidence>
<keyword evidence="4" id="KW-0564">Palmitate</keyword>
<accession>A0ABV1KSP6</accession>
<keyword evidence="9" id="KW-1185">Reference proteome</keyword>
<evidence type="ECO:0000256" key="2">
    <source>
        <dbReference type="ARBA" id="ARBA00022729"/>
    </source>
</evidence>
<dbReference type="SUPFAM" id="SSF53850">
    <property type="entry name" value="Periplasmic binding protein-like II"/>
    <property type="match status" value="1"/>
</dbReference>
<comment type="caution">
    <text evidence="8">The sequence shown here is derived from an EMBL/GenBank/DDBJ whole genome shotgun (WGS) entry which is preliminary data.</text>
</comment>
<evidence type="ECO:0000256" key="7">
    <source>
        <dbReference type="SAM" id="SignalP"/>
    </source>
</evidence>
<evidence type="ECO:0000256" key="4">
    <source>
        <dbReference type="ARBA" id="ARBA00023139"/>
    </source>
</evidence>
<proteinExistence type="predicted"/>
<evidence type="ECO:0000256" key="1">
    <source>
        <dbReference type="ARBA" id="ARBA00022475"/>
    </source>
</evidence>
<keyword evidence="2 7" id="KW-0732">Signal</keyword>